<sequence>MESESPFWNDLLKLRDPAWTDPTEAQQRKLTQDVRRLADALGGEIWSRAEEIAELTDMPAARETVIAHAPDRHLATLRALRAVKDAADAAADDTARKAGQIGAGYPQLGRAWNITRQAARLRWPGAVSVISPASNREPRHFEMYGGEARVAFHPEFGGWWWVATAANRKRGEAPEDVTYDTSEEAAAAAGVFLAANTDEGAST</sequence>
<name>A0A5N5VZE0_STRMB</name>
<dbReference type="OrthoDB" id="4329425at2"/>
<dbReference type="AlphaFoldDB" id="A0A5N5VZE0"/>
<dbReference type="Proteomes" id="UP000327000">
    <property type="component" value="Unassembled WGS sequence"/>
</dbReference>
<comment type="caution">
    <text evidence="1">The sequence shown here is derived from an EMBL/GenBank/DDBJ whole genome shotgun (WGS) entry which is preliminary data.</text>
</comment>
<evidence type="ECO:0000313" key="2">
    <source>
        <dbReference type="Proteomes" id="UP000327000"/>
    </source>
</evidence>
<dbReference type="EMBL" id="VOKX01000132">
    <property type="protein sequence ID" value="KAB7833540.1"/>
    <property type="molecule type" value="Genomic_DNA"/>
</dbReference>
<evidence type="ECO:0000313" key="1">
    <source>
        <dbReference type="EMBL" id="KAB7833540.1"/>
    </source>
</evidence>
<reference evidence="1 2" key="1">
    <citation type="journal article" date="2019" name="Microb. Cell Fact.">
        <title>Exploring novel herbicidin analogues by transcriptional regulator overexpression and MS/MS molecular networking.</title>
        <authorList>
            <person name="Shi Y."/>
            <person name="Gu R."/>
            <person name="Li Y."/>
            <person name="Wang X."/>
            <person name="Ren W."/>
            <person name="Li X."/>
            <person name="Wang L."/>
            <person name="Xie Y."/>
            <person name="Hong B."/>
        </authorList>
    </citation>
    <scope>NUCLEOTIDE SEQUENCE [LARGE SCALE GENOMIC DNA]</scope>
    <source>
        <strain evidence="1 2">US-43</strain>
    </source>
</reference>
<accession>A0A5N5VZE0</accession>
<gene>
    <name evidence="1" type="ORF">FRZ00_33370</name>
</gene>
<dbReference type="RefSeq" id="WP_152266094.1">
    <property type="nucleotide sequence ID" value="NZ_VOKX01000132.1"/>
</dbReference>
<keyword evidence="2" id="KW-1185">Reference proteome</keyword>
<protein>
    <submittedName>
        <fullName evidence="1">Uncharacterized protein</fullName>
    </submittedName>
</protein>
<organism evidence="1 2">
    <name type="scientific">Streptomyces mobaraensis</name>
    <name type="common">Streptoverticillium mobaraense</name>
    <dbReference type="NCBI Taxonomy" id="35621"/>
    <lineage>
        <taxon>Bacteria</taxon>
        <taxon>Bacillati</taxon>
        <taxon>Actinomycetota</taxon>
        <taxon>Actinomycetes</taxon>
        <taxon>Kitasatosporales</taxon>
        <taxon>Streptomycetaceae</taxon>
        <taxon>Streptomyces</taxon>
    </lineage>
</organism>
<proteinExistence type="predicted"/>